<protein>
    <submittedName>
        <fullName evidence="7">Membrane protein YtaB</fullName>
    </submittedName>
</protein>
<sequence length="162" mass="18465">MVKKFAPAILSFIIIYISFSLAGFLFPIDQSWYDQLKKPSWTPTGGTIGIVWAILFAFISLAVSYVIYKKGFKNLPKSLWLAFILNYVCNQLFSYFQFTQKDLLLASIDCVLVAITAIWVGLLLNKISRLSSLLFIPYIAWSTFATFLAFTFYMLNPSMTAF</sequence>
<dbReference type="EMBL" id="BMEL01000004">
    <property type="protein sequence ID" value="GGF32863.1"/>
    <property type="molecule type" value="Genomic_DNA"/>
</dbReference>
<keyword evidence="8" id="KW-1185">Reference proteome</keyword>
<dbReference type="Gene3D" id="1.20.1260.100">
    <property type="entry name" value="TspO/MBR protein"/>
    <property type="match status" value="1"/>
</dbReference>
<evidence type="ECO:0000256" key="3">
    <source>
        <dbReference type="ARBA" id="ARBA00022692"/>
    </source>
</evidence>
<feature type="transmembrane region" description="Helical" evidence="6">
    <location>
        <begin position="79"/>
        <end position="98"/>
    </location>
</feature>
<gene>
    <name evidence="7" type="primary">ytaB</name>
    <name evidence="7" type="ORF">GCM10010954_35040</name>
</gene>
<dbReference type="InterPro" id="IPR038330">
    <property type="entry name" value="TspO/MBR-related_sf"/>
</dbReference>
<organism evidence="7 8">
    <name type="scientific">Halobacillus andaensis</name>
    <dbReference type="NCBI Taxonomy" id="1176239"/>
    <lineage>
        <taxon>Bacteria</taxon>
        <taxon>Bacillati</taxon>
        <taxon>Bacillota</taxon>
        <taxon>Bacilli</taxon>
        <taxon>Bacillales</taxon>
        <taxon>Bacillaceae</taxon>
        <taxon>Halobacillus</taxon>
    </lineage>
</organism>
<evidence type="ECO:0000313" key="7">
    <source>
        <dbReference type="EMBL" id="GGF32863.1"/>
    </source>
</evidence>
<dbReference type="CDD" id="cd15904">
    <property type="entry name" value="TSPO_MBR"/>
    <property type="match status" value="1"/>
</dbReference>
<accession>A0A917F1A7</accession>
<feature type="transmembrane region" description="Helical" evidence="6">
    <location>
        <begin position="104"/>
        <end position="124"/>
    </location>
</feature>
<evidence type="ECO:0000256" key="5">
    <source>
        <dbReference type="ARBA" id="ARBA00023136"/>
    </source>
</evidence>
<feature type="transmembrane region" description="Helical" evidence="6">
    <location>
        <begin position="136"/>
        <end position="155"/>
    </location>
</feature>
<feature type="transmembrane region" description="Helical" evidence="6">
    <location>
        <begin position="7"/>
        <end position="28"/>
    </location>
</feature>
<dbReference type="Proteomes" id="UP000660110">
    <property type="component" value="Unassembled WGS sequence"/>
</dbReference>
<dbReference type="PIRSF" id="PIRSF005859">
    <property type="entry name" value="PBR"/>
    <property type="match status" value="1"/>
</dbReference>
<reference evidence="7" key="1">
    <citation type="journal article" date="2014" name="Int. J. Syst. Evol. Microbiol.">
        <title>Complete genome sequence of Corynebacterium casei LMG S-19264T (=DSM 44701T), isolated from a smear-ripened cheese.</title>
        <authorList>
            <consortium name="US DOE Joint Genome Institute (JGI-PGF)"/>
            <person name="Walter F."/>
            <person name="Albersmeier A."/>
            <person name="Kalinowski J."/>
            <person name="Ruckert C."/>
        </authorList>
    </citation>
    <scope>NUCLEOTIDE SEQUENCE</scope>
    <source>
        <strain evidence="7">CGMCC 1.12153</strain>
    </source>
</reference>
<dbReference type="FunFam" id="1.20.1260.100:FF:000001">
    <property type="entry name" value="translocator protein 2"/>
    <property type="match status" value="1"/>
</dbReference>
<keyword evidence="5 6" id="KW-0472">Membrane</keyword>
<dbReference type="RefSeq" id="WP_188378800.1">
    <property type="nucleotide sequence ID" value="NZ_BMEL01000004.1"/>
</dbReference>
<evidence type="ECO:0000256" key="2">
    <source>
        <dbReference type="ARBA" id="ARBA00007524"/>
    </source>
</evidence>
<reference evidence="7" key="2">
    <citation type="submission" date="2020-09" db="EMBL/GenBank/DDBJ databases">
        <authorList>
            <person name="Sun Q."/>
            <person name="Zhou Y."/>
        </authorList>
    </citation>
    <scope>NUCLEOTIDE SEQUENCE</scope>
    <source>
        <strain evidence="7">CGMCC 1.12153</strain>
    </source>
</reference>
<comment type="similarity">
    <text evidence="2">Belongs to the TspO/BZRP family.</text>
</comment>
<evidence type="ECO:0000256" key="6">
    <source>
        <dbReference type="SAM" id="Phobius"/>
    </source>
</evidence>
<dbReference type="GO" id="GO:0033013">
    <property type="term" value="P:tetrapyrrole metabolic process"/>
    <property type="evidence" value="ECO:0007669"/>
    <property type="project" value="UniProtKB-ARBA"/>
</dbReference>
<keyword evidence="3 6" id="KW-0812">Transmembrane</keyword>
<evidence type="ECO:0000313" key="8">
    <source>
        <dbReference type="Proteomes" id="UP000660110"/>
    </source>
</evidence>
<name>A0A917F1A7_HALAA</name>
<evidence type="ECO:0000256" key="4">
    <source>
        <dbReference type="ARBA" id="ARBA00022989"/>
    </source>
</evidence>
<comment type="subcellular location">
    <subcellularLocation>
        <location evidence="1">Membrane</location>
        <topology evidence="1">Multi-pass membrane protein</topology>
    </subcellularLocation>
</comment>
<keyword evidence="4 6" id="KW-1133">Transmembrane helix</keyword>
<dbReference type="PANTHER" id="PTHR10057:SF0">
    <property type="entry name" value="TRANSLOCATOR PROTEIN"/>
    <property type="match status" value="1"/>
</dbReference>
<dbReference type="GO" id="GO:0016020">
    <property type="term" value="C:membrane"/>
    <property type="evidence" value="ECO:0007669"/>
    <property type="project" value="UniProtKB-SubCell"/>
</dbReference>
<dbReference type="Pfam" id="PF03073">
    <property type="entry name" value="TspO_MBR"/>
    <property type="match status" value="1"/>
</dbReference>
<proteinExistence type="inferred from homology"/>
<dbReference type="AlphaFoldDB" id="A0A917F1A7"/>
<feature type="transmembrane region" description="Helical" evidence="6">
    <location>
        <begin position="48"/>
        <end position="67"/>
    </location>
</feature>
<dbReference type="PANTHER" id="PTHR10057">
    <property type="entry name" value="PERIPHERAL-TYPE BENZODIAZEPINE RECEPTOR"/>
    <property type="match status" value="1"/>
</dbReference>
<comment type="caution">
    <text evidence="7">The sequence shown here is derived from an EMBL/GenBank/DDBJ whole genome shotgun (WGS) entry which is preliminary data.</text>
</comment>
<evidence type="ECO:0000256" key="1">
    <source>
        <dbReference type="ARBA" id="ARBA00004141"/>
    </source>
</evidence>
<dbReference type="InterPro" id="IPR004307">
    <property type="entry name" value="TspO_MBR"/>
</dbReference>